<reference evidence="2 3" key="1">
    <citation type="journal article" date="2019" name="BMC Genomics">
        <title>Chromosome level assembly and comparative genome analysis confirm lager-brewing yeasts originated from a single hybridization.</title>
        <authorList>
            <person name="Salazar A.N."/>
            <person name="Gorter de Vries A.R."/>
            <person name="van den Broek M."/>
            <person name="Brouwers N."/>
            <person name="de la Torre Cortes P."/>
            <person name="Kuijpers N.G.A."/>
            <person name="Daran J.G."/>
            <person name="Abeel T."/>
        </authorList>
    </citation>
    <scope>NUCLEOTIDE SEQUENCE [LARGE SCALE GENOMIC DNA]</scope>
    <source>
        <strain evidence="2 3">CBS 1483</strain>
    </source>
</reference>
<gene>
    <name evidence="2" type="ORF">GRS66_007591</name>
</gene>
<keyword evidence="3" id="KW-1185">Reference proteome</keyword>
<dbReference type="InterPro" id="IPR054776">
    <property type="entry name" value="VIR1_yeast"/>
</dbReference>
<name>A0A6C1E8Z9_SACPS</name>
<dbReference type="OrthoDB" id="4069217at2759"/>
<sequence length="872" mass="98909">MQKCASQAPLTTTPTFRVSQDTIHALSQAILKAFQKLASIDSNQEINPADIAFKLINSFKYLPVSAAGADAFDTELEKLDIFSPLLQAAITAGNNGVIIWDLITVLFAYISIHRQFHPLILHNLDVWNEFIVDHNNEVASTSQERNPIKFGVLSLLSIVQNFDEITPNLFEFFKLSLKPTLLEIWVPQWQNYNPSTTKLINGDEKISNWITKDYHMDFIITTSLSSSSSLKALPSHYFVYKISKRISHFPNLIDPKLYQLAIAVIMENGISDIENNNNHSANYNDIPFYFQILMEVIDHPELNYLQENRLILLLDIALNHLMLVPTHCLHSSFGNLGSTQSLSSTLNIIQFLLSKFLINTGNITQLINKNVTNNSNNNNNNKKKDWFQSQQTNYQIPFWFEDSILPPIPPISKSLFTFDKDLSHESDSIMIVRDLLRCLNLTILLISKLLRDYNDLNINALTQSPDHSNNISDGNNHIMIEQYMQLYLIPLFTSLLLAQQLNDQEQEQEDKLEEQEDENLIGSSSVRHLCSQLIFFSSLKLCENLIIKEKNLALYHLIKFITKISLDDLVLQKISINLLNHLFFHQINDGRNHDNLNQKLCLKNQLSLQALKDYITLWNDGSHAYNSFFKNLFYEDQPEIETKKLTMSDLIGFFSDDEQIVLSTPPTTVTSVSTNELPISLQPIPQKNIEAFTPSSKYDAYSSNSFVPSSSNNGNTNTNKQQQQPQNTTPSSSNRYLFNKSSLISQEHSSGNNDSSTQVSGSMNDSYSLDNSFSTTNTNMTRQATTLTRATDAMTTAPSTPTSYNNSNSNNNNNLWIESPMANFKSSMISKNSNKNKMVNTGKNYILGGHNKVKNNSRAQSIHIDDFENNND</sequence>
<evidence type="ECO:0000313" key="2">
    <source>
        <dbReference type="EMBL" id="QID85044.1"/>
    </source>
</evidence>
<dbReference type="Pfam" id="PF22575">
    <property type="entry name" value="Vir1p"/>
    <property type="match status" value="1"/>
</dbReference>
<feature type="compositionally biased region" description="Polar residues" evidence="1">
    <location>
        <begin position="735"/>
        <end position="774"/>
    </location>
</feature>
<dbReference type="AlphaFoldDB" id="A0A6C1E8Z9"/>
<evidence type="ECO:0000256" key="1">
    <source>
        <dbReference type="SAM" id="MobiDB-lite"/>
    </source>
</evidence>
<accession>A0A6C1E8Z9</accession>
<organism evidence="2 3">
    <name type="scientific">Saccharomyces pastorianus</name>
    <name type="common">Lager yeast</name>
    <name type="synonym">Saccharomyces cerevisiae x Saccharomyces eubayanus</name>
    <dbReference type="NCBI Taxonomy" id="27292"/>
    <lineage>
        <taxon>Eukaryota</taxon>
        <taxon>Fungi</taxon>
        <taxon>Dikarya</taxon>
        <taxon>Ascomycota</taxon>
        <taxon>Saccharomycotina</taxon>
        <taxon>Saccharomycetes</taxon>
        <taxon>Saccharomycetales</taxon>
        <taxon>Saccharomycetaceae</taxon>
        <taxon>Saccharomyces</taxon>
    </lineage>
</organism>
<feature type="region of interest" description="Disordered" evidence="1">
    <location>
        <begin position="703"/>
        <end position="779"/>
    </location>
</feature>
<dbReference type="Proteomes" id="UP000501346">
    <property type="component" value="Chromosome SeVII-ScVII"/>
</dbReference>
<dbReference type="EMBL" id="CP049004">
    <property type="protein sequence ID" value="QID85044.1"/>
    <property type="molecule type" value="Genomic_DNA"/>
</dbReference>
<feature type="compositionally biased region" description="Low complexity" evidence="1">
    <location>
        <begin position="703"/>
        <end position="734"/>
    </location>
</feature>
<dbReference type="GO" id="GO:0045944">
    <property type="term" value="P:positive regulation of transcription by RNA polymerase II"/>
    <property type="evidence" value="ECO:0007669"/>
    <property type="project" value="InterPro"/>
</dbReference>
<protein>
    <submittedName>
        <fullName evidence="2">Uncharacterized protein</fullName>
    </submittedName>
</protein>
<proteinExistence type="predicted"/>
<dbReference type="GO" id="GO:0051321">
    <property type="term" value="P:meiotic cell cycle"/>
    <property type="evidence" value="ECO:0007669"/>
    <property type="project" value="InterPro"/>
</dbReference>
<evidence type="ECO:0000313" key="3">
    <source>
        <dbReference type="Proteomes" id="UP000501346"/>
    </source>
</evidence>